<organism evidence="1 2">
    <name type="scientific">Azoarcus taiwanensis</name>
    <dbReference type="NCBI Taxonomy" id="666964"/>
    <lineage>
        <taxon>Bacteria</taxon>
        <taxon>Pseudomonadati</taxon>
        <taxon>Pseudomonadota</taxon>
        <taxon>Betaproteobacteria</taxon>
        <taxon>Rhodocyclales</taxon>
        <taxon>Zoogloeaceae</taxon>
        <taxon>Azoarcus</taxon>
    </lineage>
</organism>
<dbReference type="SUPFAM" id="SSF52833">
    <property type="entry name" value="Thioredoxin-like"/>
    <property type="match status" value="1"/>
</dbReference>
<comment type="caution">
    <text evidence="1">The sequence shown here is derived from an EMBL/GenBank/DDBJ whole genome shotgun (WGS) entry which is preliminary data.</text>
</comment>
<dbReference type="AlphaFoldDB" id="A0A972FCS8"/>
<dbReference type="RefSeq" id="WP_168987777.1">
    <property type="nucleotide sequence ID" value="NZ_CAWPHM010000265.1"/>
</dbReference>
<name>A0A972FCS8_9RHOO</name>
<dbReference type="Proteomes" id="UP000599523">
    <property type="component" value="Unassembled WGS sequence"/>
</dbReference>
<gene>
    <name evidence="1" type="ORF">GPA21_08530</name>
</gene>
<dbReference type="EMBL" id="WTVM01000040">
    <property type="protein sequence ID" value="NMG03018.1"/>
    <property type="molecule type" value="Genomic_DNA"/>
</dbReference>
<keyword evidence="2" id="KW-1185">Reference proteome</keyword>
<proteinExistence type="predicted"/>
<evidence type="ECO:0000313" key="1">
    <source>
        <dbReference type="EMBL" id="NMG03018.1"/>
    </source>
</evidence>
<sequence length="187" mass="20531">MSRSAKRTLIALAVVCTLPVIASYLAFYVWKPQDRVNYGELITPTLLPDVSLPAPEGMPPVSRATVEGTWTLVYAGPGACGGSCASAIYAMRQTRVAQRRDMERVSRLWLVTDQAAPAGEVLAAHSDMHVAQADPQWLAAMPGAEQGVHFYLVDPLGYVMMRFPEQADIKRVIKDLERLLKYSALGR</sequence>
<evidence type="ECO:0000313" key="2">
    <source>
        <dbReference type="Proteomes" id="UP000599523"/>
    </source>
</evidence>
<dbReference type="InterPro" id="IPR036249">
    <property type="entry name" value="Thioredoxin-like_sf"/>
</dbReference>
<accession>A0A972FCS8</accession>
<evidence type="ECO:0008006" key="3">
    <source>
        <dbReference type="Google" id="ProtNLM"/>
    </source>
</evidence>
<reference evidence="1" key="1">
    <citation type="submission" date="2019-12" db="EMBL/GenBank/DDBJ databases">
        <title>Comparative genomics gives insights into the taxonomy of the Azoarcus-Aromatoleum group and reveals separate origins of nif in the plant-associated Azoarcus and non-plant-associated Aromatoleum sub-groups.</title>
        <authorList>
            <person name="Lafos M."/>
            <person name="Maluk M."/>
            <person name="Batista M."/>
            <person name="Junghare M."/>
            <person name="Carmona M."/>
            <person name="Faoro H."/>
            <person name="Cruz L.M."/>
            <person name="Battistoni F."/>
            <person name="De Souza E."/>
            <person name="Pedrosa F."/>
            <person name="Chen W.-M."/>
            <person name="Poole P.S."/>
            <person name="Dixon R.A."/>
            <person name="James E.K."/>
        </authorList>
    </citation>
    <scope>NUCLEOTIDE SEQUENCE</scope>
    <source>
        <strain evidence="1">NSC3</strain>
    </source>
</reference>
<protein>
    <recommendedName>
        <fullName evidence="3">Cytochrome C oxidase subunit I</fullName>
    </recommendedName>
</protein>